<dbReference type="InterPro" id="IPR015422">
    <property type="entry name" value="PyrdxlP-dep_Trfase_small"/>
</dbReference>
<keyword evidence="4 6" id="KW-0808">Transferase</keyword>
<comment type="similarity">
    <text evidence="2 6">Belongs to the class-I pyridoxal-phosphate-dependent aminotransferase family.</text>
</comment>
<dbReference type="EC" id="2.6.1.-" evidence="6"/>
<accession>A0A212L4F4</accession>
<evidence type="ECO:0000313" key="8">
    <source>
        <dbReference type="EMBL" id="SCM72443.1"/>
    </source>
</evidence>
<dbReference type="AlphaFoldDB" id="A0A212L4F4"/>
<protein>
    <recommendedName>
        <fullName evidence="6">Aminotransferase</fullName>
        <ecNumber evidence="6">2.6.1.-</ecNumber>
    </recommendedName>
</protein>
<dbReference type="RefSeq" id="WP_179980205.1">
    <property type="nucleotide sequence ID" value="NZ_LT608333.1"/>
</dbReference>
<dbReference type="InterPro" id="IPR004838">
    <property type="entry name" value="NHTrfase_class1_PyrdxlP-BS"/>
</dbReference>
<dbReference type="Gene3D" id="3.40.640.10">
    <property type="entry name" value="Type I PLP-dependent aspartate aminotransferase-like (Major domain)"/>
    <property type="match status" value="1"/>
</dbReference>
<sequence>MQISERLSSIKPSLTLSVNSRALELKAQGVAVTSLAVGEPDFPTPAHVCEAAKAAIDENFCRYTAVPGIPELRKAAGEYFGRAYGVPVAQESIVIGAGGKHCLYNFLQATINPGDEVLIPAPYWLSYPDMVMLAGGVPVTVHAGPEQNFKVTPSMLDAAVTDKTRLLILNSPSNPTGAVYTEAEFSAIMDWAVQRGIFVLSDEIYDQLVFAPAKMTSAIGWFARYPEQVAVLNGMSKSYAMTGWRVGFLAAHPLLIKKISAMQGHSTSSICSIAQKAALAALTGPTECIDHMREAFMRRRDLAMKAIETWPWAVCPKPDGAFYLFVDVRKCYGGAVNNSTELCTWLLDKAHVALVPGAAFGDDNCIRFSYAVADDVLARAMEATGAEMARLAQGATR</sequence>
<dbReference type="PANTHER" id="PTHR46383">
    <property type="entry name" value="ASPARTATE AMINOTRANSFERASE"/>
    <property type="match status" value="1"/>
</dbReference>
<reference evidence="8" key="1">
    <citation type="submission" date="2016-08" db="EMBL/GenBank/DDBJ databases">
        <authorList>
            <person name="Seilhamer J.J."/>
        </authorList>
    </citation>
    <scope>NUCLEOTIDE SEQUENCE</scope>
    <source>
        <strain evidence="8">86-1</strain>
    </source>
</reference>
<dbReference type="InterPro" id="IPR015421">
    <property type="entry name" value="PyrdxlP-dep_Trfase_major"/>
</dbReference>
<gene>
    <name evidence="8" type="primary">aspC</name>
    <name evidence="8" type="ORF">KL86DES1_20617</name>
</gene>
<dbReference type="CDD" id="cd00609">
    <property type="entry name" value="AAT_like"/>
    <property type="match status" value="1"/>
</dbReference>
<evidence type="ECO:0000259" key="7">
    <source>
        <dbReference type="Pfam" id="PF00155"/>
    </source>
</evidence>
<dbReference type="GO" id="GO:0006520">
    <property type="term" value="P:amino acid metabolic process"/>
    <property type="evidence" value="ECO:0007669"/>
    <property type="project" value="InterPro"/>
</dbReference>
<dbReference type="SUPFAM" id="SSF53383">
    <property type="entry name" value="PLP-dependent transferases"/>
    <property type="match status" value="1"/>
</dbReference>
<feature type="domain" description="Aminotransferase class I/classII large" evidence="7">
    <location>
        <begin position="32"/>
        <end position="382"/>
    </location>
</feature>
<organism evidence="8">
    <name type="scientific">uncultured Desulfovibrio sp</name>
    <dbReference type="NCBI Taxonomy" id="167968"/>
    <lineage>
        <taxon>Bacteria</taxon>
        <taxon>Pseudomonadati</taxon>
        <taxon>Thermodesulfobacteriota</taxon>
        <taxon>Desulfovibrionia</taxon>
        <taxon>Desulfovibrionales</taxon>
        <taxon>Desulfovibrionaceae</taxon>
        <taxon>Desulfovibrio</taxon>
        <taxon>environmental samples</taxon>
    </lineage>
</organism>
<dbReference type="InterPro" id="IPR050596">
    <property type="entry name" value="AspAT/PAT-like"/>
</dbReference>
<name>A0A212L4F4_9BACT</name>
<dbReference type="PRINTS" id="PR00753">
    <property type="entry name" value="ACCSYNTHASE"/>
</dbReference>
<dbReference type="FunFam" id="3.40.640.10:FF:000033">
    <property type="entry name" value="Aspartate aminotransferase"/>
    <property type="match status" value="1"/>
</dbReference>
<keyword evidence="3 6" id="KW-0032">Aminotransferase</keyword>
<dbReference type="InterPro" id="IPR004839">
    <property type="entry name" value="Aminotransferase_I/II_large"/>
</dbReference>
<evidence type="ECO:0000256" key="4">
    <source>
        <dbReference type="ARBA" id="ARBA00022679"/>
    </source>
</evidence>
<keyword evidence="5" id="KW-0663">Pyridoxal phosphate</keyword>
<dbReference type="PROSITE" id="PS00105">
    <property type="entry name" value="AA_TRANSFER_CLASS_1"/>
    <property type="match status" value="1"/>
</dbReference>
<dbReference type="GO" id="GO:0030170">
    <property type="term" value="F:pyridoxal phosphate binding"/>
    <property type="evidence" value="ECO:0007669"/>
    <property type="project" value="InterPro"/>
</dbReference>
<comment type="cofactor">
    <cofactor evidence="1 6">
        <name>pyridoxal 5'-phosphate</name>
        <dbReference type="ChEBI" id="CHEBI:597326"/>
    </cofactor>
</comment>
<evidence type="ECO:0000256" key="2">
    <source>
        <dbReference type="ARBA" id="ARBA00007441"/>
    </source>
</evidence>
<dbReference type="Gene3D" id="3.90.1150.10">
    <property type="entry name" value="Aspartate Aminotransferase, domain 1"/>
    <property type="match status" value="1"/>
</dbReference>
<evidence type="ECO:0000256" key="5">
    <source>
        <dbReference type="ARBA" id="ARBA00022898"/>
    </source>
</evidence>
<dbReference type="EMBL" id="FMJC01000002">
    <property type="protein sequence ID" value="SCM72443.1"/>
    <property type="molecule type" value="Genomic_DNA"/>
</dbReference>
<evidence type="ECO:0000256" key="1">
    <source>
        <dbReference type="ARBA" id="ARBA00001933"/>
    </source>
</evidence>
<evidence type="ECO:0000256" key="3">
    <source>
        <dbReference type="ARBA" id="ARBA00022576"/>
    </source>
</evidence>
<dbReference type="GO" id="GO:0008483">
    <property type="term" value="F:transaminase activity"/>
    <property type="evidence" value="ECO:0007669"/>
    <property type="project" value="UniProtKB-KW"/>
</dbReference>
<dbReference type="Pfam" id="PF00155">
    <property type="entry name" value="Aminotran_1_2"/>
    <property type="match status" value="1"/>
</dbReference>
<evidence type="ECO:0000256" key="6">
    <source>
        <dbReference type="RuleBase" id="RU000481"/>
    </source>
</evidence>
<proteinExistence type="inferred from homology"/>
<dbReference type="PANTHER" id="PTHR46383:SF1">
    <property type="entry name" value="ASPARTATE AMINOTRANSFERASE"/>
    <property type="match status" value="1"/>
</dbReference>
<dbReference type="InterPro" id="IPR015424">
    <property type="entry name" value="PyrdxlP-dep_Trfase"/>
</dbReference>